<evidence type="ECO:0000313" key="2">
    <source>
        <dbReference type="EMBL" id="QJW97899.1"/>
    </source>
</evidence>
<feature type="region of interest" description="Disordered" evidence="1">
    <location>
        <begin position="24"/>
        <end position="56"/>
    </location>
</feature>
<dbReference type="AlphaFoldDB" id="A0A6M5YVC8"/>
<dbReference type="Proteomes" id="UP000503447">
    <property type="component" value="Chromosome"/>
</dbReference>
<proteinExistence type="predicted"/>
<dbReference type="KEGG" id="ftj:FTUN_5479"/>
<reference evidence="3" key="1">
    <citation type="submission" date="2020-05" db="EMBL/GenBank/DDBJ databases">
        <title>Frigoriglobus tundricola gen. nov., sp. nov., a psychrotolerant cellulolytic planctomycete of the family Gemmataceae with two divergent copies of 16S rRNA gene.</title>
        <authorList>
            <person name="Kulichevskaya I.S."/>
            <person name="Ivanova A.A."/>
            <person name="Naumoff D.G."/>
            <person name="Beletsky A.V."/>
            <person name="Rijpstra W.I.C."/>
            <person name="Sinninghe Damste J.S."/>
            <person name="Mardanov A.V."/>
            <person name="Ravin N.V."/>
            <person name="Dedysh S.N."/>
        </authorList>
    </citation>
    <scope>NUCLEOTIDE SEQUENCE [LARGE SCALE GENOMIC DNA]</scope>
    <source>
        <strain evidence="3">PL17</strain>
    </source>
</reference>
<accession>A0A6M5YVC8</accession>
<name>A0A6M5YVC8_9BACT</name>
<evidence type="ECO:0000256" key="1">
    <source>
        <dbReference type="SAM" id="MobiDB-lite"/>
    </source>
</evidence>
<evidence type="ECO:0000313" key="3">
    <source>
        <dbReference type="Proteomes" id="UP000503447"/>
    </source>
</evidence>
<sequence>MVLAARLFVWALAIRERARTPKSVRVPGLTPFGGGGMSGANHPQTNWRANRCGGRG</sequence>
<dbReference type="EMBL" id="CP053452">
    <property type="protein sequence ID" value="QJW97899.1"/>
    <property type="molecule type" value="Genomic_DNA"/>
</dbReference>
<gene>
    <name evidence="2" type="ORF">FTUN_5479</name>
</gene>
<keyword evidence="3" id="KW-1185">Reference proteome</keyword>
<protein>
    <submittedName>
        <fullName evidence="2">Uncharacterized protein</fullName>
    </submittedName>
</protein>
<organism evidence="2 3">
    <name type="scientific">Frigoriglobus tundricola</name>
    <dbReference type="NCBI Taxonomy" id="2774151"/>
    <lineage>
        <taxon>Bacteria</taxon>
        <taxon>Pseudomonadati</taxon>
        <taxon>Planctomycetota</taxon>
        <taxon>Planctomycetia</taxon>
        <taxon>Gemmatales</taxon>
        <taxon>Gemmataceae</taxon>
        <taxon>Frigoriglobus</taxon>
    </lineage>
</organism>